<protein>
    <submittedName>
        <fullName evidence="3">Membrane protein</fullName>
    </submittedName>
</protein>
<feature type="domain" description="ImpA N-terminal" evidence="2">
    <location>
        <begin position="17"/>
        <end position="140"/>
    </location>
</feature>
<evidence type="ECO:0000313" key="3">
    <source>
        <dbReference type="EMBL" id="BCQ32834.1"/>
    </source>
</evidence>
<organism evidence="3 4">
    <name type="scientific">Erwinia rhapontici</name>
    <name type="common">Pectobacterium rhapontici</name>
    <dbReference type="NCBI Taxonomy" id="55212"/>
    <lineage>
        <taxon>Bacteria</taxon>
        <taxon>Pseudomonadati</taxon>
        <taxon>Pseudomonadota</taxon>
        <taxon>Gammaproteobacteria</taxon>
        <taxon>Enterobacterales</taxon>
        <taxon>Erwiniaceae</taxon>
        <taxon>Erwinia</taxon>
    </lineage>
</organism>
<dbReference type="EMBL" id="AP024329">
    <property type="protein sequence ID" value="BCQ32834.1"/>
    <property type="molecule type" value="Genomic_DNA"/>
</dbReference>
<gene>
    <name evidence="3" type="ORF">ERHA53_01770</name>
</gene>
<dbReference type="PANTHER" id="PTHR37951:SF1">
    <property type="entry name" value="TYPE VI SECRETION SYSTEM COMPONENT TSSA1"/>
    <property type="match status" value="1"/>
</dbReference>
<dbReference type="Proteomes" id="UP000677515">
    <property type="component" value="Chromosome"/>
</dbReference>
<dbReference type="InterPro" id="IPR017740">
    <property type="entry name" value="TssA-like"/>
</dbReference>
<dbReference type="InterPro" id="IPR010657">
    <property type="entry name" value="ImpA_N"/>
</dbReference>
<keyword evidence="4" id="KW-1185">Reference proteome</keyword>
<name>A0ABM7MUU1_ERWRD</name>
<dbReference type="Pfam" id="PF06812">
    <property type="entry name" value="ImpA_N"/>
    <property type="match status" value="1"/>
</dbReference>
<sequence>MSDTIITELSQFYSGFLQPVSDEFPCGDSLEYDSAFILLLSKIQPKQGAEYGNFVEQAEPVNWSEVQRECAALMQKSKDVRLFIIMIRCRLRQIGLLAVEEGITALKALIEIYPEQYYPLLLDEGDFEPVMRANAFSEMDDASGLITDLRNHKLPKAAGQVISLKDFEKSFATPREPDALPEAMISAMLEEWHQQADKEIISLNCAMKSLLAIRHSLRDSLGEEAPELPVITHLLTLFPQSSSVVEADLSEPESDETHLESVQEDASTTPREVQKGALQSAKCSVSTAKINHKIENRQDALAQLIEIRTWFTRMEPSSPVILLLELTESMVGKRFTELMKILPSELINKIDSENT</sequence>
<accession>A0ABM7MUU1</accession>
<dbReference type="RefSeq" id="WP_212813538.1">
    <property type="nucleotide sequence ID" value="NZ_AP024329.1"/>
</dbReference>
<proteinExistence type="predicted"/>
<dbReference type="PANTHER" id="PTHR37951">
    <property type="entry name" value="CYTOPLASMIC PROTEIN-RELATED"/>
    <property type="match status" value="1"/>
</dbReference>
<evidence type="ECO:0000313" key="4">
    <source>
        <dbReference type="Proteomes" id="UP000677515"/>
    </source>
</evidence>
<evidence type="ECO:0000256" key="1">
    <source>
        <dbReference type="SAM" id="MobiDB-lite"/>
    </source>
</evidence>
<evidence type="ECO:0000259" key="2">
    <source>
        <dbReference type="Pfam" id="PF06812"/>
    </source>
</evidence>
<reference evidence="3 4" key="1">
    <citation type="submission" date="2021-01" db="EMBL/GenBank/DDBJ databases">
        <title>Complete genome sequence of Erwinia rhapontici MAFF 311153.</title>
        <authorList>
            <person name="Morohoshi T."/>
            <person name="Someya N."/>
        </authorList>
    </citation>
    <scope>NUCLEOTIDE SEQUENCE [LARGE SCALE GENOMIC DNA]</scope>
    <source>
        <strain evidence="3 4">MAFF 311153</strain>
    </source>
</reference>
<feature type="region of interest" description="Disordered" evidence="1">
    <location>
        <begin position="250"/>
        <end position="270"/>
    </location>
</feature>